<keyword evidence="1" id="KW-0472">Membrane</keyword>
<dbReference type="AlphaFoldDB" id="F1ZBS1"/>
<gene>
    <name evidence="2" type="ORF">Y88_3333</name>
</gene>
<dbReference type="InParanoid" id="F1ZBS1"/>
<reference evidence="2 3" key="1">
    <citation type="journal article" date="2012" name="J. Bacteriol.">
        <title>Draft Genome Sequence of Novosphingobium nitrogenifigens Y88T.</title>
        <authorList>
            <person name="Strabala T.J."/>
            <person name="Macdonald L."/>
            <person name="Liu V."/>
            <person name="Smit A.M."/>
        </authorList>
    </citation>
    <scope>NUCLEOTIDE SEQUENCE [LARGE SCALE GENOMIC DNA]</scope>
    <source>
        <strain evidence="2 3">DSM 19370</strain>
    </source>
</reference>
<organism evidence="2 3">
    <name type="scientific">Novosphingobium nitrogenifigens DSM 19370</name>
    <dbReference type="NCBI Taxonomy" id="983920"/>
    <lineage>
        <taxon>Bacteria</taxon>
        <taxon>Pseudomonadati</taxon>
        <taxon>Pseudomonadota</taxon>
        <taxon>Alphaproteobacteria</taxon>
        <taxon>Sphingomonadales</taxon>
        <taxon>Sphingomonadaceae</taxon>
        <taxon>Novosphingobium</taxon>
    </lineage>
</organism>
<protein>
    <submittedName>
        <fullName evidence="2">Uncharacterized protein</fullName>
    </submittedName>
</protein>
<keyword evidence="1" id="KW-1133">Transmembrane helix</keyword>
<sequence>MFGALVGCFFFHGHELLGEEALIFSIVGALTGLSLRLVAYRQ</sequence>
<accession>F1ZBS1</accession>
<evidence type="ECO:0000313" key="3">
    <source>
        <dbReference type="Proteomes" id="UP000004728"/>
    </source>
</evidence>
<dbReference type="HOGENOM" id="CLU_3254879_0_0_5"/>
<dbReference type="EMBL" id="AEWJ01000051">
    <property type="protein sequence ID" value="EGD58003.1"/>
    <property type="molecule type" value="Genomic_DNA"/>
</dbReference>
<comment type="caution">
    <text evidence="2">The sequence shown here is derived from an EMBL/GenBank/DDBJ whole genome shotgun (WGS) entry which is preliminary data.</text>
</comment>
<dbReference type="STRING" id="983920.Y88_3333"/>
<evidence type="ECO:0000313" key="2">
    <source>
        <dbReference type="EMBL" id="EGD58003.1"/>
    </source>
</evidence>
<name>F1ZBS1_9SPHN</name>
<dbReference type="Proteomes" id="UP000004728">
    <property type="component" value="Unassembled WGS sequence"/>
</dbReference>
<keyword evidence="1" id="KW-0812">Transmembrane</keyword>
<proteinExistence type="predicted"/>
<evidence type="ECO:0000256" key="1">
    <source>
        <dbReference type="SAM" id="Phobius"/>
    </source>
</evidence>
<feature type="transmembrane region" description="Helical" evidence="1">
    <location>
        <begin position="21"/>
        <end position="39"/>
    </location>
</feature>
<keyword evidence="3" id="KW-1185">Reference proteome</keyword>